<keyword evidence="5 6" id="KW-0472">Membrane</keyword>
<evidence type="ECO:0000256" key="2">
    <source>
        <dbReference type="ARBA" id="ARBA00022692"/>
    </source>
</evidence>
<feature type="transmembrane region" description="Helical" evidence="6">
    <location>
        <begin position="61"/>
        <end position="79"/>
    </location>
</feature>
<accession>A0A3B1DTE4</accession>
<dbReference type="InterPro" id="IPR045062">
    <property type="entry name" value="Cyt_c_biogenesis_CcsA/CcmC"/>
</dbReference>
<evidence type="ECO:0000256" key="1">
    <source>
        <dbReference type="ARBA" id="ARBA00004141"/>
    </source>
</evidence>
<feature type="transmembrane region" description="Helical" evidence="6">
    <location>
        <begin position="567"/>
        <end position="585"/>
    </location>
</feature>
<evidence type="ECO:0000256" key="4">
    <source>
        <dbReference type="ARBA" id="ARBA00022989"/>
    </source>
</evidence>
<feature type="transmembrane region" description="Helical" evidence="6">
    <location>
        <begin position="632"/>
        <end position="649"/>
    </location>
</feature>
<dbReference type="GO" id="GO:0020037">
    <property type="term" value="F:heme binding"/>
    <property type="evidence" value="ECO:0007669"/>
    <property type="project" value="InterPro"/>
</dbReference>
<dbReference type="PANTHER" id="PTHR30071:SF1">
    <property type="entry name" value="CYTOCHROME B_B6 PROTEIN-RELATED"/>
    <property type="match status" value="1"/>
</dbReference>
<organism evidence="8">
    <name type="scientific">hydrothermal vent metagenome</name>
    <dbReference type="NCBI Taxonomy" id="652676"/>
    <lineage>
        <taxon>unclassified sequences</taxon>
        <taxon>metagenomes</taxon>
        <taxon>ecological metagenomes</taxon>
    </lineage>
</organism>
<dbReference type="AlphaFoldDB" id="A0A3B1DTE4"/>
<dbReference type="InterPro" id="IPR002541">
    <property type="entry name" value="Cyt_c_assembly"/>
</dbReference>
<keyword evidence="3" id="KW-0201">Cytochrome c-type biogenesis</keyword>
<dbReference type="GO" id="GO:0005886">
    <property type="term" value="C:plasma membrane"/>
    <property type="evidence" value="ECO:0007669"/>
    <property type="project" value="TreeGrafter"/>
</dbReference>
<gene>
    <name evidence="8" type="ORF">MNB_ARC-1_1297</name>
</gene>
<comment type="subcellular location">
    <subcellularLocation>
        <location evidence="1">Membrane</location>
        <topology evidence="1">Multi-pass membrane protein</topology>
    </subcellularLocation>
</comment>
<feature type="transmembrane region" description="Helical" evidence="6">
    <location>
        <begin position="389"/>
        <end position="411"/>
    </location>
</feature>
<proteinExistence type="predicted"/>
<evidence type="ECO:0000313" key="8">
    <source>
        <dbReference type="EMBL" id="VAY87759.1"/>
    </source>
</evidence>
<feature type="domain" description="Cytochrome c assembly protein" evidence="7">
    <location>
        <begin position="417"/>
        <end position="620"/>
    </location>
</feature>
<feature type="transmembrane region" description="Helical" evidence="6">
    <location>
        <begin position="95"/>
        <end position="114"/>
    </location>
</feature>
<evidence type="ECO:0000256" key="3">
    <source>
        <dbReference type="ARBA" id="ARBA00022748"/>
    </source>
</evidence>
<feature type="transmembrane region" description="Helical" evidence="6">
    <location>
        <begin position="592"/>
        <end position="612"/>
    </location>
</feature>
<protein>
    <submittedName>
        <fullName evidence="8">Cytochrome C-type biogenesis protein</fullName>
    </submittedName>
</protein>
<feature type="transmembrane region" description="Helical" evidence="6">
    <location>
        <begin position="446"/>
        <end position="465"/>
    </location>
</feature>
<evidence type="ECO:0000259" key="7">
    <source>
        <dbReference type="Pfam" id="PF01578"/>
    </source>
</evidence>
<dbReference type="EMBL" id="UOYO01000034">
    <property type="protein sequence ID" value="VAY87759.1"/>
    <property type="molecule type" value="Genomic_DNA"/>
</dbReference>
<feature type="transmembrane region" description="Helical" evidence="6">
    <location>
        <begin position="423"/>
        <end position="439"/>
    </location>
</feature>
<dbReference type="Pfam" id="PF01578">
    <property type="entry name" value="Cytochrom_C_asm"/>
    <property type="match status" value="1"/>
</dbReference>
<keyword evidence="4 6" id="KW-1133">Transmembrane helix</keyword>
<feature type="transmembrane region" description="Helical" evidence="6">
    <location>
        <begin position="532"/>
        <end position="552"/>
    </location>
</feature>
<evidence type="ECO:0000256" key="6">
    <source>
        <dbReference type="SAM" id="Phobius"/>
    </source>
</evidence>
<evidence type="ECO:0000256" key="5">
    <source>
        <dbReference type="ARBA" id="ARBA00023136"/>
    </source>
</evidence>
<name>A0A3B1DTE4_9ZZZZ</name>
<reference evidence="8" key="1">
    <citation type="submission" date="2018-10" db="EMBL/GenBank/DDBJ databases">
        <authorList>
            <person name="Aoki K."/>
        </authorList>
    </citation>
    <scope>NUCLEOTIDE SEQUENCE</scope>
</reference>
<feature type="transmembrane region" description="Helical" evidence="6">
    <location>
        <begin position="359"/>
        <end position="377"/>
    </location>
</feature>
<feature type="transmembrane region" description="Helical" evidence="6">
    <location>
        <begin position="485"/>
        <end position="511"/>
    </location>
</feature>
<sequence>MSPSSYSSKVRLIDEKNNVKFDYKIYMNNTLKYGNYQFFQSSYDMDEKGTILSVNNDPGKWPTYFGYFLLTLGLIMNMFDKKSRFIKLTKDIQKYNSIIVIILLSLFFNTNTYANNDGITYLKNFKKDSIQTAKNFSMLITQSSMGRMKPIGSLNIEIINKLTKKSSFLGMSADQLILGMLSKPELWRNIRMLKIKTPKLKKYLGVDINRNYISFSEAFTGNKYKLQSLVEKANATPLNKRGTFEKDILKLDEILNIQYAVFYGNIFKIFPKKNDKNNKWYNPLDAMQEFSEDEKKYTTYMISGMINTVVNKNYDEANKFIQLISNYQKEMGKDIMPSDKIVKYEILFNQLSIFPKITIAYVLIGLIMFIISFMTVFNKKWSSDKINNALFVVLFVLFFIQTSAMGMRWYISGHAPWSDTYESLIYIAWSSMAAGLLFFRKSIMALSATVVMAGVFMFTAHLSGIDPQITNLVPVLKSYWLTIHVSIITGSYGFFAISAMLGFMTLLLFISRGKNKENVDRTIKQIVSINEAAVILGLAMLTIGNFIGGVWANESWGRYWGWDPKETWAWVSIIVYAIVLHLRMIPKLNTRFIFTVMSTLAFSSILMTYFGVNFYLSGMHSYATGDPVPVPTWVYVLSSILFIVIVLASRKRDLK</sequence>
<dbReference type="PANTHER" id="PTHR30071">
    <property type="entry name" value="HEME EXPORTER PROTEIN C"/>
    <property type="match status" value="1"/>
</dbReference>
<keyword evidence="2 6" id="KW-0812">Transmembrane</keyword>
<dbReference type="GO" id="GO:0017004">
    <property type="term" value="P:cytochrome complex assembly"/>
    <property type="evidence" value="ECO:0007669"/>
    <property type="project" value="UniProtKB-KW"/>
</dbReference>